<proteinExistence type="predicted"/>
<keyword evidence="1" id="KW-0732">Signal</keyword>
<feature type="chain" id="PRO_5012351853" evidence="1">
    <location>
        <begin position="19"/>
        <end position="83"/>
    </location>
</feature>
<protein>
    <submittedName>
        <fullName evidence="2">Uncharacterized protein</fullName>
    </submittedName>
</protein>
<evidence type="ECO:0000313" key="3">
    <source>
        <dbReference type="Proteomes" id="UP000195402"/>
    </source>
</evidence>
<reference evidence="2 3" key="1">
    <citation type="journal article" date="2017" name="Mol. Plant">
        <title>The Genome of Medicinal Plant Macleaya cordata Provides New Insights into Benzylisoquinoline Alkaloids Metabolism.</title>
        <authorList>
            <person name="Liu X."/>
            <person name="Liu Y."/>
            <person name="Huang P."/>
            <person name="Ma Y."/>
            <person name="Qing Z."/>
            <person name="Tang Q."/>
            <person name="Cao H."/>
            <person name="Cheng P."/>
            <person name="Zheng Y."/>
            <person name="Yuan Z."/>
            <person name="Zhou Y."/>
            <person name="Liu J."/>
            <person name="Tang Z."/>
            <person name="Zhuo Y."/>
            <person name="Zhang Y."/>
            <person name="Yu L."/>
            <person name="Huang J."/>
            <person name="Yang P."/>
            <person name="Peng Q."/>
            <person name="Zhang J."/>
            <person name="Jiang W."/>
            <person name="Zhang Z."/>
            <person name="Lin K."/>
            <person name="Ro D.K."/>
            <person name="Chen X."/>
            <person name="Xiong X."/>
            <person name="Shang Y."/>
            <person name="Huang S."/>
            <person name="Zeng J."/>
        </authorList>
    </citation>
    <scope>NUCLEOTIDE SEQUENCE [LARGE SCALE GENOMIC DNA]</scope>
    <source>
        <strain evidence="3">cv. BLH2017</strain>
        <tissue evidence="2">Root</tissue>
    </source>
</reference>
<organism evidence="2 3">
    <name type="scientific">Macleaya cordata</name>
    <name type="common">Five-seeded plume-poppy</name>
    <name type="synonym">Bocconia cordata</name>
    <dbReference type="NCBI Taxonomy" id="56857"/>
    <lineage>
        <taxon>Eukaryota</taxon>
        <taxon>Viridiplantae</taxon>
        <taxon>Streptophyta</taxon>
        <taxon>Embryophyta</taxon>
        <taxon>Tracheophyta</taxon>
        <taxon>Spermatophyta</taxon>
        <taxon>Magnoliopsida</taxon>
        <taxon>Ranunculales</taxon>
        <taxon>Papaveraceae</taxon>
        <taxon>Papaveroideae</taxon>
        <taxon>Macleaya</taxon>
    </lineage>
</organism>
<sequence length="83" mass="9338">MFLAIGVIALNQIGLGACLRSLLAPVPCNWSPPSHNQIDFAADQMASRGAYLPIGHQKFFDHRLNGNMLNLKNQDLIYFRFKH</sequence>
<dbReference type="Proteomes" id="UP000195402">
    <property type="component" value="Unassembled WGS sequence"/>
</dbReference>
<dbReference type="InParanoid" id="A0A200PW37"/>
<dbReference type="AlphaFoldDB" id="A0A200PW37"/>
<evidence type="ECO:0000256" key="1">
    <source>
        <dbReference type="SAM" id="SignalP"/>
    </source>
</evidence>
<feature type="signal peptide" evidence="1">
    <location>
        <begin position="1"/>
        <end position="18"/>
    </location>
</feature>
<accession>A0A200PW37</accession>
<name>A0A200PW37_MACCD</name>
<gene>
    <name evidence="2" type="ORF">BVC80_9099g226</name>
</gene>
<dbReference type="EMBL" id="MVGT01003956">
    <property type="protein sequence ID" value="OVA02414.1"/>
    <property type="molecule type" value="Genomic_DNA"/>
</dbReference>
<keyword evidence="3" id="KW-1185">Reference proteome</keyword>
<evidence type="ECO:0000313" key="2">
    <source>
        <dbReference type="EMBL" id="OVA02414.1"/>
    </source>
</evidence>
<comment type="caution">
    <text evidence="2">The sequence shown here is derived from an EMBL/GenBank/DDBJ whole genome shotgun (WGS) entry which is preliminary data.</text>
</comment>